<keyword evidence="2" id="KW-1185">Reference proteome</keyword>
<proteinExistence type="predicted"/>
<dbReference type="EMBL" id="AFNU02000005">
    <property type="protein sequence ID" value="ERJ12273.1"/>
    <property type="molecule type" value="Genomic_DNA"/>
</dbReference>
<accession>F7PTV4</accession>
<dbReference type="RefSeq" id="WP_008825279.1">
    <property type="nucleotide sequence ID" value="NZ_AFNU02000005.1"/>
</dbReference>
<reference evidence="1 2" key="1">
    <citation type="journal article" date="2011" name="J. Bacteriol.">
        <title>Genome sequence of Haloplasma contractile, an unusual contractile bacterium from a deep-sea anoxic brine lake.</title>
        <authorList>
            <person name="Antunes A."/>
            <person name="Alam I."/>
            <person name="El Dorry H."/>
            <person name="Siam R."/>
            <person name="Robertson A."/>
            <person name="Bajic V.B."/>
            <person name="Stingl U."/>
        </authorList>
    </citation>
    <scope>NUCLEOTIDE SEQUENCE [LARGE SCALE GENOMIC DNA]</scope>
    <source>
        <strain evidence="1 2">SSD-17B</strain>
    </source>
</reference>
<evidence type="ECO:0008006" key="3">
    <source>
        <dbReference type="Google" id="ProtNLM"/>
    </source>
</evidence>
<protein>
    <recommendedName>
        <fullName evidence="3">Polymerase nucleotidyl transferase domain-containing protein</fullName>
    </recommendedName>
</protein>
<dbReference type="AlphaFoldDB" id="F7PTV4"/>
<dbReference type="STRING" id="1033810.HLPCO_001800"/>
<evidence type="ECO:0000313" key="1">
    <source>
        <dbReference type="EMBL" id="ERJ12273.1"/>
    </source>
</evidence>
<sequence>MTWEGFPINSKCQRVSKKNSKESRLRALKIISEIRKELKEKYKFIHKLVGSATRNTIVKDPDNHYDLDFQLILTHNSKNELDDPTAIKKDFLKAINKFKKLNEKVEDSTTAITLRHRKNNKNVYSIDFVIIKGLNNPSEIIRRNGNNLYTWNQLKDYNSVFNKFNIMTAEQKEDVCNNYIIPRKCKVKKKPASEQISSTEIFIQEINNYT</sequence>
<dbReference type="InParanoid" id="F7PTV4"/>
<organism evidence="1 2">
    <name type="scientific">Haloplasma contractile SSD-17B</name>
    <dbReference type="NCBI Taxonomy" id="1033810"/>
    <lineage>
        <taxon>Bacteria</taxon>
        <taxon>Bacillati</taxon>
        <taxon>Mycoplasmatota</taxon>
        <taxon>Mollicutes</taxon>
        <taxon>Haloplasmatales</taxon>
        <taxon>Haloplasmataceae</taxon>
        <taxon>Haloplasma</taxon>
    </lineage>
</organism>
<gene>
    <name evidence="1" type="ORF">HLPCO_001800</name>
</gene>
<name>F7PTV4_9MOLU</name>
<evidence type="ECO:0000313" key="2">
    <source>
        <dbReference type="Proteomes" id="UP000005707"/>
    </source>
</evidence>
<comment type="caution">
    <text evidence="1">The sequence shown here is derived from an EMBL/GenBank/DDBJ whole genome shotgun (WGS) entry which is preliminary data.</text>
</comment>
<dbReference type="Gene3D" id="3.30.460.10">
    <property type="entry name" value="Beta Polymerase, domain 2"/>
    <property type="match status" value="1"/>
</dbReference>
<reference evidence="1 2" key="2">
    <citation type="journal article" date="2013" name="PLoS ONE">
        <title>INDIGO - INtegrated Data Warehouse of MIcrobial GenOmes with Examples from the Red Sea Extremophiles.</title>
        <authorList>
            <person name="Alam I."/>
            <person name="Antunes A."/>
            <person name="Kamau A.A."/>
            <person name="Ba Alawi W."/>
            <person name="Kalkatawi M."/>
            <person name="Stingl U."/>
            <person name="Bajic V.B."/>
        </authorList>
    </citation>
    <scope>NUCLEOTIDE SEQUENCE [LARGE SCALE GENOMIC DNA]</scope>
    <source>
        <strain evidence="1 2">SSD-17B</strain>
    </source>
</reference>
<dbReference type="InterPro" id="IPR043519">
    <property type="entry name" value="NT_sf"/>
</dbReference>
<dbReference type="Proteomes" id="UP000005707">
    <property type="component" value="Unassembled WGS sequence"/>
</dbReference>